<dbReference type="SUPFAM" id="SSF49899">
    <property type="entry name" value="Concanavalin A-like lectins/glucanases"/>
    <property type="match status" value="1"/>
</dbReference>
<accession>A0A0F9AMD0</accession>
<protein>
    <recommendedName>
        <fullName evidence="2">Laminin G domain-containing protein</fullName>
    </recommendedName>
</protein>
<organism evidence="1">
    <name type="scientific">marine sediment metagenome</name>
    <dbReference type="NCBI Taxonomy" id="412755"/>
    <lineage>
        <taxon>unclassified sequences</taxon>
        <taxon>metagenomes</taxon>
        <taxon>ecological metagenomes</taxon>
    </lineage>
</organism>
<evidence type="ECO:0000313" key="1">
    <source>
        <dbReference type="EMBL" id="KKL10545.1"/>
    </source>
</evidence>
<feature type="non-terminal residue" evidence="1">
    <location>
        <position position="1"/>
    </location>
</feature>
<gene>
    <name evidence="1" type="ORF">LCGC14_2554750</name>
</gene>
<proteinExistence type="predicted"/>
<dbReference type="AlphaFoldDB" id="A0A0F9AMD0"/>
<dbReference type="InterPro" id="IPR013320">
    <property type="entry name" value="ConA-like_dom_sf"/>
</dbReference>
<dbReference type="Pfam" id="PF13385">
    <property type="entry name" value="Laminin_G_3"/>
    <property type="match status" value="1"/>
</dbReference>
<feature type="non-terminal residue" evidence="1">
    <location>
        <position position="479"/>
    </location>
</feature>
<dbReference type="EMBL" id="LAZR01042020">
    <property type="protein sequence ID" value="KKL10545.1"/>
    <property type="molecule type" value="Genomic_DNA"/>
</dbReference>
<evidence type="ECO:0008006" key="2">
    <source>
        <dbReference type="Google" id="ProtNLM"/>
    </source>
</evidence>
<dbReference type="Gene3D" id="2.60.120.200">
    <property type="match status" value="1"/>
</dbReference>
<name>A0A0F9AMD0_9ZZZZ</name>
<sequence length="479" mass="53745">SGGASINLVLGSAYSKNKTLMPFLRGSIHHNQSSNALLSHYDAGSILAWMGGPIYIYSNTVKNPYGCRNTFDQASPITTFQRNCYGAGIYLDSNYKAYVFNNIISADHNDINSNVYSTAGINEAMGFNHMIFNNAVSGFVVGLHKGMLQHNRNYYFSNTFNDIGFSFVNHKVNDDTIEYESIAFTNNLFIGSPKRPYNFGRKRNNAQINLTEFSELLSDNSSLRSDVGEQLKSGYQLTQRKSIAFIPWSLYSVVGEWNFYKNADDPENIFGENFNLNAEWLDRTMFHQIARNNLSCEDVDASNFTLGILENWIKGAIIFDGDEEYCSLDNDDLGLYSWRTKFKGKSTKGTIHPSDRDTIQINRESFIIEAVLKPGKITSMGLLSKHSDKKGFTITLQNGYPSVSLASNNMHSNRLSSKPINDNKWHHLLVEVDRNKTQGINIYIDGILSNGVFTGSSSLGFNIANNADFEIGRSGNMYY</sequence>
<reference evidence="1" key="1">
    <citation type="journal article" date="2015" name="Nature">
        <title>Complex archaea that bridge the gap between prokaryotes and eukaryotes.</title>
        <authorList>
            <person name="Spang A."/>
            <person name="Saw J.H."/>
            <person name="Jorgensen S.L."/>
            <person name="Zaremba-Niedzwiedzka K."/>
            <person name="Martijn J."/>
            <person name="Lind A.E."/>
            <person name="van Eijk R."/>
            <person name="Schleper C."/>
            <person name="Guy L."/>
            <person name="Ettema T.J."/>
        </authorList>
    </citation>
    <scope>NUCLEOTIDE SEQUENCE</scope>
</reference>
<comment type="caution">
    <text evidence="1">The sequence shown here is derived from an EMBL/GenBank/DDBJ whole genome shotgun (WGS) entry which is preliminary data.</text>
</comment>